<dbReference type="HOGENOM" id="CLU_116243_0_0_9"/>
<dbReference type="GO" id="GO:0003677">
    <property type="term" value="F:DNA binding"/>
    <property type="evidence" value="ECO:0007669"/>
    <property type="project" value="UniProtKB-KW"/>
</dbReference>
<dbReference type="Pfam" id="PF01420">
    <property type="entry name" value="Methylase_S"/>
    <property type="match status" value="1"/>
</dbReference>
<name>U2IPR0_9STRE</name>
<protein>
    <recommendedName>
        <fullName evidence="4">Type I restriction modification DNA specificity domain-containing protein</fullName>
    </recommendedName>
</protein>
<dbReference type="GO" id="GO:0009307">
    <property type="term" value="P:DNA restriction-modification system"/>
    <property type="evidence" value="ECO:0007669"/>
    <property type="project" value="UniProtKB-KW"/>
</dbReference>
<dbReference type="SUPFAM" id="SSF116734">
    <property type="entry name" value="DNA methylase specificity domain"/>
    <property type="match status" value="1"/>
</dbReference>
<evidence type="ECO:0000313" key="5">
    <source>
        <dbReference type="EMBL" id="ERJ75896.1"/>
    </source>
</evidence>
<dbReference type="InterPro" id="IPR052021">
    <property type="entry name" value="Type-I_RS_S_subunit"/>
</dbReference>
<dbReference type="Proteomes" id="UP000016617">
    <property type="component" value="Unassembled WGS sequence"/>
</dbReference>
<accession>U2IPR0</accession>
<keyword evidence="3" id="KW-0238">DNA-binding</keyword>
<proteinExistence type="inferred from homology"/>
<evidence type="ECO:0000256" key="1">
    <source>
        <dbReference type="ARBA" id="ARBA00010923"/>
    </source>
</evidence>
<feature type="domain" description="Type I restriction modification DNA specificity" evidence="4">
    <location>
        <begin position="30"/>
        <end position="172"/>
    </location>
</feature>
<evidence type="ECO:0000256" key="3">
    <source>
        <dbReference type="ARBA" id="ARBA00023125"/>
    </source>
</evidence>
<gene>
    <name evidence="5" type="ORF">HMPREF1557_01326</name>
</gene>
<dbReference type="PANTHER" id="PTHR30408">
    <property type="entry name" value="TYPE-1 RESTRICTION ENZYME ECOKI SPECIFICITY PROTEIN"/>
    <property type="match status" value="1"/>
</dbReference>
<dbReference type="InterPro" id="IPR000055">
    <property type="entry name" value="Restrct_endonuc_typeI_TRD"/>
</dbReference>
<organism evidence="5 6">
    <name type="scientific">Streptococcus sobrinus W1703</name>
    <dbReference type="NCBI Taxonomy" id="1227275"/>
    <lineage>
        <taxon>Bacteria</taxon>
        <taxon>Bacillati</taxon>
        <taxon>Bacillota</taxon>
        <taxon>Bacilli</taxon>
        <taxon>Lactobacillales</taxon>
        <taxon>Streptococcaceae</taxon>
        <taxon>Streptococcus</taxon>
    </lineage>
</organism>
<evidence type="ECO:0000259" key="4">
    <source>
        <dbReference type="Pfam" id="PF01420"/>
    </source>
</evidence>
<dbReference type="EMBL" id="AWVA01000081">
    <property type="protein sequence ID" value="ERJ75896.1"/>
    <property type="molecule type" value="Genomic_DNA"/>
</dbReference>
<reference evidence="5 6" key="1">
    <citation type="submission" date="2013-06" db="EMBL/GenBank/DDBJ databases">
        <authorList>
            <person name="Weinstock G."/>
            <person name="Sodergren E."/>
            <person name="Lobos E.A."/>
            <person name="Fulton L."/>
            <person name="Fulton R."/>
            <person name="Courtney L."/>
            <person name="Fronick C."/>
            <person name="O'Laughlin M."/>
            <person name="Godfrey J."/>
            <person name="Wilson R.M."/>
            <person name="Miner T."/>
            <person name="Farmer C."/>
            <person name="Delehaunty K."/>
            <person name="Cordes M."/>
            <person name="Minx P."/>
            <person name="Tomlinson C."/>
            <person name="Chen J."/>
            <person name="Wollam A."/>
            <person name="Pepin K.H."/>
            <person name="Bhonagiri V."/>
            <person name="Zhang X."/>
            <person name="Warren W."/>
            <person name="Mitreva M."/>
            <person name="Mardis E.R."/>
            <person name="Wilson R.K."/>
        </authorList>
    </citation>
    <scope>NUCLEOTIDE SEQUENCE [LARGE SCALE GENOMIC DNA]</scope>
    <source>
        <strain evidence="5 6">W1703</strain>
    </source>
</reference>
<dbReference type="InterPro" id="IPR044946">
    <property type="entry name" value="Restrct_endonuc_typeI_TRD_sf"/>
</dbReference>
<comment type="similarity">
    <text evidence="1">Belongs to the type-I restriction system S methylase family.</text>
</comment>
<evidence type="ECO:0000313" key="6">
    <source>
        <dbReference type="Proteomes" id="UP000016617"/>
    </source>
</evidence>
<comment type="caution">
    <text evidence="5">The sequence shown here is derived from an EMBL/GenBank/DDBJ whole genome shotgun (WGS) entry which is preliminary data.</text>
</comment>
<evidence type="ECO:0000256" key="2">
    <source>
        <dbReference type="ARBA" id="ARBA00022747"/>
    </source>
</evidence>
<dbReference type="PANTHER" id="PTHR30408:SF12">
    <property type="entry name" value="TYPE I RESTRICTION ENZYME MJAVIII SPECIFICITY SUBUNIT"/>
    <property type="match status" value="1"/>
</dbReference>
<keyword evidence="2" id="KW-0680">Restriction system</keyword>
<dbReference type="Gene3D" id="3.90.220.20">
    <property type="entry name" value="DNA methylase specificity domains"/>
    <property type="match status" value="1"/>
</dbReference>
<dbReference type="PATRIC" id="fig|1227275.3.peg.1177"/>
<sequence length="214" mass="24253">MSTFMDFHENKGRRRHTMKLIEDYLANPVKKLPLGQVARAFKGKAVSGKADPGRISYINLSDMTEFGIDYDHLKTFDDEQDKLQKYLLETGDVLVASKGTVKKVAVFEGQDFPIVASSNITVLRPIEELNGFYLKLFLESDLGQALIDTADKGKAVLNISTAQLLEIPVPQIPLVKQNYLVQYAYKGQADYERKLARAQQEWEHIKQEVAKNLF</sequence>
<dbReference type="AlphaFoldDB" id="U2IPR0"/>